<comment type="caution">
    <text evidence="1">The sequence shown here is derived from an EMBL/GenBank/DDBJ whole genome shotgun (WGS) entry which is preliminary data.</text>
</comment>
<dbReference type="Proteomes" id="UP001320876">
    <property type="component" value="Unassembled WGS sequence"/>
</dbReference>
<sequence length="377" mass="42841">MSFLSRLFGKGQQSLEHPQAPAEFTFNQRAAAFWDWFASAAEELRDIHNQGDRKQLPSIVSPKVDEFLPGMAWVFGPGTEKGFHSFTLSGEGVMYRQILADQWLKRLPGIENWTFYASRQPEEEVGDFTLVDDDLKFRPIEFWLTPEIDEEKEKVHLMLWHPLIEKAEERLCMQALFLVLDEILGEFGTTRWVGSIQFSQKRLAESMPITELKEFVEETRASRGWKMLSPVDTWNGYSIPPAKRSAARRMDTMGGSCGCFPVLGSFFDEPKKFEDPFLEMGAAWVYLSFSSADLPKGNEVEVREAMTDVIVSALEQDRSGIPLGGATGERLAYMDFLIFDGERSLARIREAARKAGVPADTRLEFLDSRRPGRPLFG</sequence>
<dbReference type="RefSeq" id="WP_264487926.1">
    <property type="nucleotide sequence ID" value="NZ_JAPDDT010000006.1"/>
</dbReference>
<keyword evidence="2" id="KW-1185">Reference proteome</keyword>
<accession>A0ABT3GJX9</accession>
<reference evidence="1 2" key="1">
    <citation type="submission" date="2022-10" db="EMBL/GenBank/DDBJ databases">
        <title>Luteolibacter arcticus strain CCTCC AB 2014275, whole genome shotgun sequencing project.</title>
        <authorList>
            <person name="Zhao G."/>
            <person name="Shen L."/>
        </authorList>
    </citation>
    <scope>NUCLEOTIDE SEQUENCE [LARGE SCALE GENOMIC DNA]</scope>
    <source>
        <strain evidence="1 2">CCTCC AB 2014275</strain>
    </source>
</reference>
<evidence type="ECO:0000313" key="2">
    <source>
        <dbReference type="Proteomes" id="UP001320876"/>
    </source>
</evidence>
<protein>
    <recommendedName>
        <fullName evidence="3">DUF695 domain-containing protein</fullName>
    </recommendedName>
</protein>
<gene>
    <name evidence="1" type="ORF">OKA05_14725</name>
</gene>
<proteinExistence type="predicted"/>
<evidence type="ECO:0008006" key="3">
    <source>
        <dbReference type="Google" id="ProtNLM"/>
    </source>
</evidence>
<organism evidence="1 2">
    <name type="scientific">Luteolibacter arcticus</name>
    <dbReference type="NCBI Taxonomy" id="1581411"/>
    <lineage>
        <taxon>Bacteria</taxon>
        <taxon>Pseudomonadati</taxon>
        <taxon>Verrucomicrobiota</taxon>
        <taxon>Verrucomicrobiia</taxon>
        <taxon>Verrucomicrobiales</taxon>
        <taxon>Verrucomicrobiaceae</taxon>
        <taxon>Luteolibacter</taxon>
    </lineage>
</organism>
<dbReference type="EMBL" id="JAPDDT010000006">
    <property type="protein sequence ID" value="MCW1923819.1"/>
    <property type="molecule type" value="Genomic_DNA"/>
</dbReference>
<evidence type="ECO:0000313" key="1">
    <source>
        <dbReference type="EMBL" id="MCW1923819.1"/>
    </source>
</evidence>
<name>A0ABT3GJX9_9BACT</name>